<dbReference type="CDD" id="cd13137">
    <property type="entry name" value="MATE_NorM_like"/>
    <property type="match status" value="1"/>
</dbReference>
<dbReference type="GO" id="GO:0042910">
    <property type="term" value="F:xenobiotic transmembrane transporter activity"/>
    <property type="evidence" value="ECO:0007669"/>
    <property type="project" value="InterPro"/>
</dbReference>
<feature type="region of interest" description="Disordered" evidence="10">
    <location>
        <begin position="220"/>
        <end position="240"/>
    </location>
</feature>
<dbReference type="EMBL" id="CP012333">
    <property type="protein sequence ID" value="AKV01259.1"/>
    <property type="molecule type" value="Genomic_DNA"/>
</dbReference>
<keyword evidence="13" id="KW-1185">Reference proteome</keyword>
<dbReference type="InterPro" id="IPR048279">
    <property type="entry name" value="MdtK-like"/>
</dbReference>
<dbReference type="GO" id="GO:0006811">
    <property type="term" value="P:monoatomic ion transport"/>
    <property type="evidence" value="ECO:0007669"/>
    <property type="project" value="UniProtKB-KW"/>
</dbReference>
<feature type="transmembrane region" description="Helical" evidence="11">
    <location>
        <begin position="396"/>
        <end position="418"/>
    </location>
</feature>
<feature type="transmembrane region" description="Helical" evidence="11">
    <location>
        <begin position="129"/>
        <end position="149"/>
    </location>
</feature>
<feature type="transmembrane region" description="Helical" evidence="11">
    <location>
        <begin position="161"/>
        <end position="187"/>
    </location>
</feature>
<dbReference type="GO" id="GO:0005886">
    <property type="term" value="C:plasma membrane"/>
    <property type="evidence" value="ECO:0007669"/>
    <property type="project" value="UniProtKB-SubCell"/>
</dbReference>
<feature type="transmembrane region" description="Helical" evidence="11">
    <location>
        <begin position="424"/>
        <end position="446"/>
    </location>
</feature>
<keyword evidence="6 11" id="KW-1133">Transmembrane helix</keyword>
<evidence type="ECO:0000313" key="12">
    <source>
        <dbReference type="EMBL" id="AKV01259.1"/>
    </source>
</evidence>
<feature type="transmembrane region" description="Helical" evidence="11">
    <location>
        <begin position="193"/>
        <end position="213"/>
    </location>
</feature>
<feature type="transmembrane region" description="Helical" evidence="11">
    <location>
        <begin position="331"/>
        <end position="354"/>
    </location>
</feature>
<reference evidence="12 13" key="1">
    <citation type="submission" date="2015-08" db="EMBL/GenBank/DDBJ databases">
        <authorList>
            <person name="Babu N.S."/>
            <person name="Beckwith C.J."/>
            <person name="Beseler K.G."/>
            <person name="Brison A."/>
            <person name="Carone J.V."/>
            <person name="Caskin T.P."/>
            <person name="Diamond M."/>
            <person name="Durham M.E."/>
            <person name="Foxe J.M."/>
            <person name="Go M."/>
            <person name="Henderson B.A."/>
            <person name="Jones I.B."/>
            <person name="McGettigan J.A."/>
            <person name="Micheletti S.J."/>
            <person name="Nasrallah M.E."/>
            <person name="Ortiz D."/>
            <person name="Piller C.R."/>
            <person name="Privatt S.R."/>
            <person name="Schneider S.L."/>
            <person name="Sharp S."/>
            <person name="Smith T.C."/>
            <person name="Stanton J.D."/>
            <person name="Ullery H.E."/>
            <person name="Wilson R.J."/>
            <person name="Serrano M.G."/>
            <person name="Buck G."/>
            <person name="Lee V."/>
            <person name="Wang Y."/>
            <person name="Carvalho R."/>
            <person name="Voegtly L."/>
            <person name="Shi R."/>
            <person name="Duckworth R."/>
            <person name="Johnson A."/>
            <person name="Loviza R."/>
            <person name="Walstead R."/>
            <person name="Shah Z."/>
            <person name="Kiflezghi M."/>
            <person name="Wade K."/>
            <person name="Ball S.L."/>
            <person name="Bradley K.W."/>
            <person name="Asai D.J."/>
            <person name="Bowman C.A."/>
            <person name="Russell D.A."/>
            <person name="Pope W.H."/>
            <person name="Jacobs-Sera D."/>
            <person name="Hendrix R.W."/>
            <person name="Hatfull G.F."/>
        </authorList>
    </citation>
    <scope>NUCLEOTIDE SEQUENCE [LARGE SCALE GENOMIC DNA]</scope>
    <source>
        <strain evidence="12 13">DSM 27648</strain>
    </source>
</reference>
<gene>
    <name evidence="12" type="ORF">AKJ09_07922</name>
</gene>
<name>A0A0K1Q6B9_9BACT</name>
<keyword evidence="8 11" id="KW-0472">Membrane</keyword>
<dbReference type="PANTHER" id="PTHR43298">
    <property type="entry name" value="MULTIDRUG RESISTANCE PROTEIN NORM-RELATED"/>
    <property type="match status" value="1"/>
</dbReference>
<evidence type="ECO:0000256" key="4">
    <source>
        <dbReference type="ARBA" id="ARBA00022475"/>
    </source>
</evidence>
<dbReference type="GO" id="GO:0015297">
    <property type="term" value="F:antiporter activity"/>
    <property type="evidence" value="ECO:0007669"/>
    <property type="project" value="UniProtKB-KW"/>
</dbReference>
<sequence length="467" mass="48513">MADGALAREVRRLALPAILHSLLQTLVFVVDRIMLGQHGETSLAAMQLGGAIEWSIWSVFASFEVGTIARVGRHVGAKNPAAARRAAWISLAMAFGLGSLLAIVSPLVLRALPLVAANVSPAALDEARGYLAITMAASPLVFLSMISIATLQAGGDTKTPLVIGIFANVIHVALNRALILGVGSIPALGARGAAISTAITFGLEAACAALALTSRRRPVSLRKPLEPPPEEPAGPSPHATREEARQLAHVAFPALLERVLYHIGYVGYVLMIARLGDAAMAANQSLISVESICFLSGDGFGIAAAALVAQKLGASKPGEARKAAKIATRDAILALTIFGLVALAFRDAILPLFAKDPEVIAIGRSAMPVLAVAQPFMATAIVIAQSLRGAGQTRQVLGVSVVGALFVRLSMTWLFAIALGFGLVGVWLGSTLDWAVRTALLLVIAVRSREGRDSGAATPVESATVNR</sequence>
<keyword evidence="3" id="KW-0050">Antiport</keyword>
<dbReference type="InterPro" id="IPR002528">
    <property type="entry name" value="MATE_fam"/>
</dbReference>
<evidence type="ECO:0000256" key="11">
    <source>
        <dbReference type="SAM" id="Phobius"/>
    </source>
</evidence>
<dbReference type="OrthoDB" id="62420at2"/>
<evidence type="ECO:0000256" key="3">
    <source>
        <dbReference type="ARBA" id="ARBA00022449"/>
    </source>
</evidence>
<evidence type="ECO:0000313" key="13">
    <source>
        <dbReference type="Proteomes" id="UP000064967"/>
    </source>
</evidence>
<accession>A0A0K1Q6B9</accession>
<feature type="transmembrane region" description="Helical" evidence="11">
    <location>
        <begin position="12"/>
        <end position="30"/>
    </location>
</feature>
<dbReference type="InterPro" id="IPR050222">
    <property type="entry name" value="MATE_MdtK"/>
</dbReference>
<keyword evidence="2" id="KW-0813">Transport</keyword>
<dbReference type="PIRSF" id="PIRSF006603">
    <property type="entry name" value="DinF"/>
    <property type="match status" value="1"/>
</dbReference>
<comment type="subcellular location">
    <subcellularLocation>
        <location evidence="1">Cell membrane</location>
        <topology evidence="1">Multi-pass membrane protein</topology>
    </subcellularLocation>
</comment>
<feature type="transmembrane region" description="Helical" evidence="11">
    <location>
        <begin position="42"/>
        <end position="65"/>
    </location>
</feature>
<dbReference type="Proteomes" id="UP000064967">
    <property type="component" value="Chromosome"/>
</dbReference>
<keyword evidence="5 11" id="KW-0812">Transmembrane</keyword>
<dbReference type="PANTHER" id="PTHR43298:SF2">
    <property type="entry name" value="FMN_FAD EXPORTER YEEO-RELATED"/>
    <property type="match status" value="1"/>
</dbReference>
<organism evidence="12 13">
    <name type="scientific">Labilithrix luteola</name>
    <dbReference type="NCBI Taxonomy" id="1391654"/>
    <lineage>
        <taxon>Bacteria</taxon>
        <taxon>Pseudomonadati</taxon>
        <taxon>Myxococcota</taxon>
        <taxon>Polyangia</taxon>
        <taxon>Polyangiales</taxon>
        <taxon>Labilitrichaceae</taxon>
        <taxon>Labilithrix</taxon>
    </lineage>
</organism>
<evidence type="ECO:0000256" key="6">
    <source>
        <dbReference type="ARBA" id="ARBA00022989"/>
    </source>
</evidence>
<proteinExistence type="predicted"/>
<evidence type="ECO:0000256" key="8">
    <source>
        <dbReference type="ARBA" id="ARBA00023136"/>
    </source>
</evidence>
<keyword evidence="7" id="KW-0406">Ion transport</keyword>
<evidence type="ECO:0000256" key="9">
    <source>
        <dbReference type="ARBA" id="ARBA00031636"/>
    </source>
</evidence>
<feature type="compositionally biased region" description="Pro residues" evidence="10">
    <location>
        <begin position="226"/>
        <end position="235"/>
    </location>
</feature>
<evidence type="ECO:0000256" key="1">
    <source>
        <dbReference type="ARBA" id="ARBA00004651"/>
    </source>
</evidence>
<protein>
    <recommendedName>
        <fullName evidence="9">Multidrug-efflux transporter</fullName>
    </recommendedName>
</protein>
<dbReference type="Pfam" id="PF01554">
    <property type="entry name" value="MatE"/>
    <property type="match status" value="2"/>
</dbReference>
<feature type="transmembrane region" description="Helical" evidence="11">
    <location>
        <begin position="366"/>
        <end position="384"/>
    </location>
</feature>
<evidence type="ECO:0000256" key="2">
    <source>
        <dbReference type="ARBA" id="ARBA00022448"/>
    </source>
</evidence>
<dbReference type="NCBIfam" id="TIGR00797">
    <property type="entry name" value="matE"/>
    <property type="match status" value="1"/>
</dbReference>
<dbReference type="AlphaFoldDB" id="A0A0K1Q6B9"/>
<evidence type="ECO:0000256" key="10">
    <source>
        <dbReference type="SAM" id="MobiDB-lite"/>
    </source>
</evidence>
<evidence type="ECO:0000256" key="5">
    <source>
        <dbReference type="ARBA" id="ARBA00022692"/>
    </source>
</evidence>
<feature type="transmembrane region" description="Helical" evidence="11">
    <location>
        <begin position="86"/>
        <end position="109"/>
    </location>
</feature>
<evidence type="ECO:0000256" key="7">
    <source>
        <dbReference type="ARBA" id="ARBA00023065"/>
    </source>
</evidence>
<dbReference type="STRING" id="1391654.AKJ09_07922"/>
<dbReference type="KEGG" id="llu:AKJ09_07922"/>
<keyword evidence="4" id="KW-1003">Cell membrane</keyword>
<dbReference type="RefSeq" id="WP_146652394.1">
    <property type="nucleotide sequence ID" value="NZ_CP012333.1"/>
</dbReference>